<keyword evidence="3" id="KW-1185">Reference proteome</keyword>
<reference evidence="2 3" key="1">
    <citation type="submission" date="2019-08" db="EMBL/GenBank/DDBJ databases">
        <authorList>
            <person name="Khan S.A."/>
            <person name="Jeon C.O."/>
            <person name="Jeong S.E."/>
        </authorList>
    </citation>
    <scope>NUCLEOTIDE SEQUENCE [LARGE SCALE GENOMIC DNA]</scope>
    <source>
        <strain evidence="3">IMCC1728</strain>
    </source>
</reference>
<feature type="compositionally biased region" description="Basic and acidic residues" evidence="1">
    <location>
        <begin position="93"/>
        <end position="111"/>
    </location>
</feature>
<accession>A0A5C6U331</accession>
<name>A0A5C6U331_9BURK</name>
<organism evidence="2 3">
    <name type="scientific">Piscinibacter aquaticus</name>
    <dbReference type="NCBI Taxonomy" id="392597"/>
    <lineage>
        <taxon>Bacteria</taxon>
        <taxon>Pseudomonadati</taxon>
        <taxon>Pseudomonadota</taxon>
        <taxon>Betaproteobacteria</taxon>
        <taxon>Burkholderiales</taxon>
        <taxon>Sphaerotilaceae</taxon>
        <taxon>Piscinibacter</taxon>
    </lineage>
</organism>
<dbReference type="AlphaFoldDB" id="A0A5C6U331"/>
<evidence type="ECO:0000313" key="2">
    <source>
        <dbReference type="EMBL" id="TXC67452.1"/>
    </source>
</evidence>
<feature type="region of interest" description="Disordered" evidence="1">
    <location>
        <begin position="81"/>
        <end position="111"/>
    </location>
</feature>
<gene>
    <name evidence="2" type="ORF">FSC37_04590</name>
</gene>
<protein>
    <submittedName>
        <fullName evidence="2">Uncharacterized protein</fullName>
    </submittedName>
</protein>
<evidence type="ECO:0000313" key="3">
    <source>
        <dbReference type="Proteomes" id="UP000321832"/>
    </source>
</evidence>
<evidence type="ECO:0000256" key="1">
    <source>
        <dbReference type="SAM" id="MobiDB-lite"/>
    </source>
</evidence>
<comment type="caution">
    <text evidence="2">The sequence shown here is derived from an EMBL/GenBank/DDBJ whole genome shotgun (WGS) entry which is preliminary data.</text>
</comment>
<dbReference type="EMBL" id="VOPW01000001">
    <property type="protein sequence ID" value="TXC67452.1"/>
    <property type="molecule type" value="Genomic_DNA"/>
</dbReference>
<dbReference type="Proteomes" id="UP000321832">
    <property type="component" value="Unassembled WGS sequence"/>
</dbReference>
<sequence>MLAAGTARAGNVNWSIGINLPPVGTVISNGPVYAPVYSPPPVVYAPPPVVYAPPPVVYQPAPRVVYPAPVVVSRPVPIVYGEPYHGHRHRHGRDWGDRDRDGIPNWKDGYDNRRDYYRDDREYREYRDYRDDRKYRH</sequence>
<proteinExistence type="predicted"/>